<gene>
    <name evidence="2" type="ORF">HH303_00680</name>
</gene>
<accession>A0A7Y0DWN4</accession>
<dbReference type="InterPro" id="IPR036386">
    <property type="entry name" value="HscB_C_sf"/>
</dbReference>
<sequence length="181" mass="20278">MYRDRSLVPAEAVRLLALGVLVEGDRRYGDLATEIRFFTQRIVGPSLDLLGSSLELLRIEGLAETTGGASSEEDTVLRITESGRDLFRLLMDAQLRAPINDVGRLVLLLKLRFLKHLSDDAKEDQLDLLCDVIRTERARASDLAKEYEGSDIADWLAFDVQLADRRIEWLETALSEFGVSA</sequence>
<dbReference type="EMBL" id="JABBNT010000001">
    <property type="protein sequence ID" value="NMM42972.1"/>
    <property type="molecule type" value="Genomic_DNA"/>
</dbReference>
<keyword evidence="3" id="KW-1185">Reference proteome</keyword>
<dbReference type="InterPro" id="IPR036388">
    <property type="entry name" value="WH-like_DNA-bd_sf"/>
</dbReference>
<dbReference type="InterPro" id="IPR036390">
    <property type="entry name" value="WH_DNA-bd_sf"/>
</dbReference>
<name>A0A7Y0DWN4_9PROT</name>
<organism evidence="2 3">
    <name type="scientific">Pacificispira spongiicola</name>
    <dbReference type="NCBI Taxonomy" id="2729598"/>
    <lineage>
        <taxon>Bacteria</taxon>
        <taxon>Pseudomonadati</taxon>
        <taxon>Pseudomonadota</taxon>
        <taxon>Alphaproteobacteria</taxon>
        <taxon>Rhodospirillales</taxon>
        <taxon>Rhodospirillaceae</taxon>
        <taxon>Pacificispira</taxon>
    </lineage>
</organism>
<dbReference type="RefSeq" id="WP_169623284.1">
    <property type="nucleotide sequence ID" value="NZ_JABBNT010000001.1"/>
</dbReference>
<dbReference type="SUPFAM" id="SSF46785">
    <property type="entry name" value="Winged helix' DNA-binding domain"/>
    <property type="match status" value="1"/>
</dbReference>
<evidence type="ECO:0000313" key="3">
    <source>
        <dbReference type="Proteomes" id="UP000539372"/>
    </source>
</evidence>
<protein>
    <recommendedName>
        <fullName evidence="4">PadR family transcriptional regulator</fullName>
    </recommendedName>
</protein>
<dbReference type="InterPro" id="IPR029434">
    <property type="entry name" value="Put_trans_reg"/>
</dbReference>
<dbReference type="AlphaFoldDB" id="A0A7Y0DWN4"/>
<evidence type="ECO:0008006" key="4">
    <source>
        <dbReference type="Google" id="ProtNLM"/>
    </source>
</evidence>
<dbReference type="Gene3D" id="1.20.1280.20">
    <property type="entry name" value="HscB, C-terminal domain"/>
    <property type="match status" value="1"/>
</dbReference>
<comment type="caution">
    <text evidence="2">The sequence shown here is derived from an EMBL/GenBank/DDBJ whole genome shotgun (WGS) entry which is preliminary data.</text>
</comment>
<dbReference type="Pfam" id="PF14557">
    <property type="entry name" value="AphA_like"/>
    <property type="match status" value="1"/>
</dbReference>
<dbReference type="Proteomes" id="UP000539372">
    <property type="component" value="Unassembled WGS sequence"/>
</dbReference>
<proteinExistence type="predicted"/>
<keyword evidence="1" id="KW-0143">Chaperone</keyword>
<reference evidence="2 3" key="1">
    <citation type="submission" date="2020-04" db="EMBL/GenBank/DDBJ databases">
        <title>Rhodospirillaceae bacterium KN72 isolated from deep sea.</title>
        <authorList>
            <person name="Zhang D.-C."/>
        </authorList>
    </citation>
    <scope>NUCLEOTIDE SEQUENCE [LARGE SCALE GENOMIC DNA]</scope>
    <source>
        <strain evidence="2 3">KN72</strain>
    </source>
</reference>
<evidence type="ECO:0000313" key="2">
    <source>
        <dbReference type="EMBL" id="NMM42972.1"/>
    </source>
</evidence>
<evidence type="ECO:0000256" key="1">
    <source>
        <dbReference type="ARBA" id="ARBA00023186"/>
    </source>
</evidence>
<dbReference type="Gene3D" id="1.10.10.10">
    <property type="entry name" value="Winged helix-like DNA-binding domain superfamily/Winged helix DNA-binding domain"/>
    <property type="match status" value="1"/>
</dbReference>
<dbReference type="GO" id="GO:0051259">
    <property type="term" value="P:protein complex oligomerization"/>
    <property type="evidence" value="ECO:0007669"/>
    <property type="project" value="InterPro"/>
</dbReference>